<dbReference type="PANTHER" id="PTHR43319:SF2">
    <property type="entry name" value="BETA-LACTAMASE-RELATED DOMAIN-CONTAINING PROTEIN"/>
    <property type="match status" value="1"/>
</dbReference>
<dbReference type="Gene3D" id="3.40.710.10">
    <property type="entry name" value="DD-peptidase/beta-lactamase superfamily"/>
    <property type="match status" value="1"/>
</dbReference>
<accession>A0A3P7JDW0</accession>
<dbReference type="PANTHER" id="PTHR43319">
    <property type="entry name" value="BETA-LACTAMASE-RELATED"/>
    <property type="match status" value="1"/>
</dbReference>
<dbReference type="AlphaFoldDB" id="A0A3P7JDW0"/>
<feature type="domain" description="Beta-lactamase-related" evidence="1">
    <location>
        <begin position="24"/>
        <end position="157"/>
    </location>
</feature>
<dbReference type="InterPro" id="IPR052907">
    <property type="entry name" value="Beta-lactamase/esterase"/>
</dbReference>
<evidence type="ECO:0000259" key="1">
    <source>
        <dbReference type="Pfam" id="PF00144"/>
    </source>
</evidence>
<evidence type="ECO:0000313" key="2">
    <source>
        <dbReference type="EMBL" id="VDM83770.1"/>
    </source>
</evidence>
<dbReference type="InterPro" id="IPR001466">
    <property type="entry name" value="Beta-lactam-related"/>
</dbReference>
<protein>
    <recommendedName>
        <fullName evidence="1">Beta-lactamase-related domain-containing protein</fullName>
    </recommendedName>
</protein>
<sequence length="169" mass="19315">FTRSAINPSWLNIVTQCTFNNPEYHTLEQAAALGIGNARSLATLFNLFINGRIVSEKTLSLIMKPVINETDYVIQMPTVKGHGFFYHKPMADGRIFFFEKIRYKLLNVGLLQKLPLIGHSGHGCQQIIFDMERKIVIAYVTNGVKMGMYNKCRNYARLHKAVYDVIERS</sequence>
<dbReference type="Pfam" id="PF00144">
    <property type="entry name" value="Beta-lactamase"/>
    <property type="match status" value="1"/>
</dbReference>
<keyword evidence="3" id="KW-1185">Reference proteome</keyword>
<evidence type="ECO:0000313" key="3">
    <source>
        <dbReference type="Proteomes" id="UP000270094"/>
    </source>
</evidence>
<dbReference type="SUPFAM" id="SSF56601">
    <property type="entry name" value="beta-lactamase/transpeptidase-like"/>
    <property type="match status" value="1"/>
</dbReference>
<reference evidence="2 3" key="1">
    <citation type="submission" date="2018-11" db="EMBL/GenBank/DDBJ databases">
        <authorList>
            <consortium name="Pathogen Informatics"/>
        </authorList>
    </citation>
    <scope>NUCLEOTIDE SEQUENCE [LARGE SCALE GENOMIC DNA]</scope>
</reference>
<dbReference type="EMBL" id="UYYB01125234">
    <property type="protein sequence ID" value="VDM83770.1"/>
    <property type="molecule type" value="Genomic_DNA"/>
</dbReference>
<organism evidence="2 3">
    <name type="scientific">Strongylus vulgaris</name>
    <name type="common">Blood worm</name>
    <dbReference type="NCBI Taxonomy" id="40348"/>
    <lineage>
        <taxon>Eukaryota</taxon>
        <taxon>Metazoa</taxon>
        <taxon>Ecdysozoa</taxon>
        <taxon>Nematoda</taxon>
        <taxon>Chromadorea</taxon>
        <taxon>Rhabditida</taxon>
        <taxon>Rhabditina</taxon>
        <taxon>Rhabditomorpha</taxon>
        <taxon>Strongyloidea</taxon>
        <taxon>Strongylidae</taxon>
        <taxon>Strongylus</taxon>
    </lineage>
</organism>
<proteinExistence type="predicted"/>
<dbReference type="InterPro" id="IPR012338">
    <property type="entry name" value="Beta-lactam/transpept-like"/>
</dbReference>
<feature type="non-terminal residue" evidence="2">
    <location>
        <position position="1"/>
    </location>
</feature>
<dbReference type="OrthoDB" id="5862104at2759"/>
<dbReference type="Proteomes" id="UP000270094">
    <property type="component" value="Unassembled WGS sequence"/>
</dbReference>
<gene>
    <name evidence="2" type="ORF">SVUK_LOCUS18768</name>
</gene>
<name>A0A3P7JDW0_STRVU</name>